<evidence type="ECO:0000313" key="5">
    <source>
        <dbReference type="Proteomes" id="UP000777265"/>
    </source>
</evidence>
<dbReference type="EMBL" id="JAAYEE010000187">
    <property type="protein sequence ID" value="NLW35949.1"/>
    <property type="molecule type" value="Genomic_DNA"/>
</dbReference>
<dbReference type="AlphaFoldDB" id="A0A971M626"/>
<dbReference type="GO" id="GO:0016810">
    <property type="term" value="F:hydrolase activity, acting on carbon-nitrogen (but not peptide) bonds"/>
    <property type="evidence" value="ECO:0007669"/>
    <property type="project" value="InterPro"/>
</dbReference>
<dbReference type="InterPro" id="IPR011330">
    <property type="entry name" value="Glyco_hydro/deAcase_b/a-brl"/>
</dbReference>
<proteinExistence type="predicted"/>
<protein>
    <submittedName>
        <fullName evidence="4">Polysaccharide deacetylase family protein</fullName>
    </submittedName>
</protein>
<reference evidence="4" key="2">
    <citation type="submission" date="2020-01" db="EMBL/GenBank/DDBJ databases">
        <authorList>
            <person name="Campanaro S."/>
        </authorList>
    </citation>
    <scope>NUCLEOTIDE SEQUENCE</scope>
    <source>
        <strain evidence="4">AS06rmzACSIP_7</strain>
    </source>
</reference>
<dbReference type="PROSITE" id="PS51677">
    <property type="entry name" value="NODB"/>
    <property type="match status" value="1"/>
</dbReference>
<evidence type="ECO:0000256" key="2">
    <source>
        <dbReference type="ARBA" id="ARBA00022729"/>
    </source>
</evidence>
<reference evidence="4" key="1">
    <citation type="journal article" date="2020" name="Biotechnol. Biofuels">
        <title>New insights from the biogas microbiome by comprehensive genome-resolved metagenomics of nearly 1600 species originating from multiple anaerobic digesters.</title>
        <authorList>
            <person name="Campanaro S."/>
            <person name="Treu L."/>
            <person name="Rodriguez-R L.M."/>
            <person name="Kovalovszki A."/>
            <person name="Ziels R.M."/>
            <person name="Maus I."/>
            <person name="Zhu X."/>
            <person name="Kougias P.G."/>
            <person name="Basile A."/>
            <person name="Luo G."/>
            <person name="Schluter A."/>
            <person name="Konstantinidis K.T."/>
            <person name="Angelidaki I."/>
        </authorList>
    </citation>
    <scope>NUCLEOTIDE SEQUENCE</scope>
    <source>
        <strain evidence="4">AS06rmzACSIP_7</strain>
    </source>
</reference>
<evidence type="ECO:0000256" key="1">
    <source>
        <dbReference type="ARBA" id="ARBA00004613"/>
    </source>
</evidence>
<organism evidence="4 5">
    <name type="scientific">Syntrophorhabdus aromaticivorans</name>
    <dbReference type="NCBI Taxonomy" id="328301"/>
    <lineage>
        <taxon>Bacteria</taxon>
        <taxon>Pseudomonadati</taxon>
        <taxon>Thermodesulfobacteriota</taxon>
        <taxon>Syntrophorhabdia</taxon>
        <taxon>Syntrophorhabdales</taxon>
        <taxon>Syntrophorhabdaceae</taxon>
        <taxon>Syntrophorhabdus</taxon>
    </lineage>
</organism>
<dbReference type="GO" id="GO:0005576">
    <property type="term" value="C:extracellular region"/>
    <property type="evidence" value="ECO:0007669"/>
    <property type="project" value="UniProtKB-SubCell"/>
</dbReference>
<evidence type="ECO:0000313" key="4">
    <source>
        <dbReference type="EMBL" id="NLW35949.1"/>
    </source>
</evidence>
<dbReference type="Proteomes" id="UP000777265">
    <property type="component" value="Unassembled WGS sequence"/>
</dbReference>
<comment type="caution">
    <text evidence="4">The sequence shown here is derived from an EMBL/GenBank/DDBJ whole genome shotgun (WGS) entry which is preliminary data.</text>
</comment>
<dbReference type="PANTHER" id="PTHR34216">
    <property type="match status" value="1"/>
</dbReference>
<dbReference type="Pfam" id="PF01522">
    <property type="entry name" value="Polysacc_deac_1"/>
    <property type="match status" value="2"/>
</dbReference>
<accession>A0A971M626</accession>
<comment type="subcellular location">
    <subcellularLocation>
        <location evidence="1">Secreted</location>
    </subcellularLocation>
</comment>
<dbReference type="CDD" id="cd10918">
    <property type="entry name" value="CE4_NodB_like_5s_6s"/>
    <property type="match status" value="1"/>
</dbReference>
<dbReference type="PANTHER" id="PTHR34216:SF3">
    <property type="entry name" value="POLY-BETA-1,6-N-ACETYL-D-GLUCOSAMINE N-DEACETYLASE"/>
    <property type="match status" value="1"/>
</dbReference>
<dbReference type="Gene3D" id="3.20.20.370">
    <property type="entry name" value="Glycoside hydrolase/deacetylase"/>
    <property type="match status" value="1"/>
</dbReference>
<dbReference type="SUPFAM" id="SSF88713">
    <property type="entry name" value="Glycoside hydrolase/deacetylase"/>
    <property type="match status" value="1"/>
</dbReference>
<sequence>MYHGVVKEGEQLDCWWLLGEGVFRRQIEYVNDNFCVVSLDDVYRHISSNKTLPKNACVITFDDGYKNYLTTALPVLKKKGLPSTVYIPSHLCENQDTIWTDKLFTALYNSRRISLDLTDLGLGFWKMSPKLERMRTAHALVDLLKKRPVEVKSTQLDMILKRLEDQPEWQSYPGPNPFELLSVKEIEYLSKEPLVTIGSHSANHEVLTNLSEEKIEYEVRSSKRMLEEWIGRPVNHFSYPDGKYNGKVVGYVRQGGFKTAVRIGLTIVSRKRLFEVPRLAVGSWDSDHEFKSMVNGLVSVKVETRNFFRRLNGEIHQEC</sequence>
<evidence type="ECO:0000259" key="3">
    <source>
        <dbReference type="PROSITE" id="PS51677"/>
    </source>
</evidence>
<dbReference type="GO" id="GO:0005975">
    <property type="term" value="P:carbohydrate metabolic process"/>
    <property type="evidence" value="ECO:0007669"/>
    <property type="project" value="InterPro"/>
</dbReference>
<name>A0A971M626_9BACT</name>
<gene>
    <name evidence="4" type="ORF">GXY80_10785</name>
</gene>
<feature type="domain" description="NodB homology" evidence="3">
    <location>
        <begin position="55"/>
        <end position="319"/>
    </location>
</feature>
<dbReference type="InterPro" id="IPR051398">
    <property type="entry name" value="Polysacch_Deacetylase"/>
</dbReference>
<keyword evidence="2" id="KW-0732">Signal</keyword>
<dbReference type="InterPro" id="IPR002509">
    <property type="entry name" value="NODB_dom"/>
</dbReference>